<accession>A0A1H3VUR8</accession>
<dbReference type="GO" id="GO:0016757">
    <property type="term" value="F:glycosyltransferase activity"/>
    <property type="evidence" value="ECO:0007669"/>
    <property type="project" value="UniProtKB-ARBA"/>
</dbReference>
<keyword evidence="3" id="KW-1185">Reference proteome</keyword>
<dbReference type="PANTHER" id="PTHR45947:SF3">
    <property type="entry name" value="SULFOQUINOVOSYL TRANSFERASE SQD2"/>
    <property type="match status" value="1"/>
</dbReference>
<dbReference type="InterPro" id="IPR028098">
    <property type="entry name" value="Glyco_trans_4-like_N"/>
</dbReference>
<evidence type="ECO:0000313" key="2">
    <source>
        <dbReference type="EMBL" id="SDZ78516.1"/>
    </source>
</evidence>
<dbReference type="OrthoDB" id="9777346at2"/>
<feature type="domain" description="Glycosyltransferase subfamily 4-like N-terminal" evidence="1">
    <location>
        <begin position="16"/>
        <end position="167"/>
    </location>
</feature>
<organism evidence="2 3">
    <name type="scientific">Thiothrix caldifontis</name>
    <dbReference type="NCBI Taxonomy" id="525918"/>
    <lineage>
        <taxon>Bacteria</taxon>
        <taxon>Pseudomonadati</taxon>
        <taxon>Pseudomonadota</taxon>
        <taxon>Gammaproteobacteria</taxon>
        <taxon>Thiotrichales</taxon>
        <taxon>Thiotrichaceae</taxon>
        <taxon>Thiothrix</taxon>
    </lineage>
</organism>
<dbReference type="Gene3D" id="3.40.50.2000">
    <property type="entry name" value="Glycogen Phosphorylase B"/>
    <property type="match status" value="2"/>
</dbReference>
<evidence type="ECO:0000313" key="3">
    <source>
        <dbReference type="Proteomes" id="UP000199397"/>
    </source>
</evidence>
<keyword evidence="2" id="KW-0808">Transferase</keyword>
<sequence>MKVIHVVESFAAGVLHFVVQLTHALPEYEHVVIHGERPDTPSHYVELFPLGVTLLPWKRVTRDISPISDILALYHLMRLLKQHKGDVIHLHSSKAGFLGRVAAKLLGLPTRVLYTPHGAAFLRQDVSPTKLSLFIWLEKLGNWCAGQVIACSASEAAAFQRYGIPADYINNGVECAKRPATPPTQTDTYCTIVVAGRISQQKNPALFNEIALAFLDQPHVRFVWIGDGELRHLLTAPNIHCTGWVEPPEVTAHLQQATIYLSTSLWEGLPLSALQAMCQGLPLVLSECTGHVDIVQVGRNGYLFKHTNEAIEILSELSKNNAFCFSLGTISQTLQKKNFNIQRMVESYKMLYI</sequence>
<dbReference type="SUPFAM" id="SSF53756">
    <property type="entry name" value="UDP-Glycosyltransferase/glycogen phosphorylase"/>
    <property type="match status" value="1"/>
</dbReference>
<protein>
    <submittedName>
        <fullName evidence="2">Glycosyltransferase involved in cell wall bisynthesis</fullName>
    </submittedName>
</protein>
<dbReference type="STRING" id="525918.SAMN05660964_00267"/>
<gene>
    <name evidence="2" type="ORF">SAMN05660964_00267</name>
</gene>
<dbReference type="Pfam" id="PF13579">
    <property type="entry name" value="Glyco_trans_4_4"/>
    <property type="match status" value="1"/>
</dbReference>
<evidence type="ECO:0000259" key="1">
    <source>
        <dbReference type="Pfam" id="PF13579"/>
    </source>
</evidence>
<dbReference type="RefSeq" id="WP_093064591.1">
    <property type="nucleotide sequence ID" value="NZ_FNQP01000001.1"/>
</dbReference>
<dbReference type="EMBL" id="FNQP01000001">
    <property type="protein sequence ID" value="SDZ78516.1"/>
    <property type="molecule type" value="Genomic_DNA"/>
</dbReference>
<dbReference type="Proteomes" id="UP000199397">
    <property type="component" value="Unassembled WGS sequence"/>
</dbReference>
<reference evidence="2 3" key="1">
    <citation type="submission" date="2016-10" db="EMBL/GenBank/DDBJ databases">
        <authorList>
            <person name="de Groot N.N."/>
        </authorList>
    </citation>
    <scope>NUCLEOTIDE SEQUENCE [LARGE SCALE GENOMIC DNA]</scope>
    <source>
        <strain evidence="2 3">DSM 21228</strain>
    </source>
</reference>
<dbReference type="AlphaFoldDB" id="A0A1H3VUR8"/>
<proteinExistence type="predicted"/>
<dbReference type="Pfam" id="PF13692">
    <property type="entry name" value="Glyco_trans_1_4"/>
    <property type="match status" value="1"/>
</dbReference>
<dbReference type="InterPro" id="IPR050194">
    <property type="entry name" value="Glycosyltransferase_grp1"/>
</dbReference>
<dbReference type="PANTHER" id="PTHR45947">
    <property type="entry name" value="SULFOQUINOVOSYL TRANSFERASE SQD2"/>
    <property type="match status" value="1"/>
</dbReference>
<name>A0A1H3VUR8_9GAMM</name>